<evidence type="ECO:0000256" key="7">
    <source>
        <dbReference type="PIRSR" id="PIRSR006118-2"/>
    </source>
</evidence>
<feature type="binding site" evidence="7">
    <location>
        <position position="22"/>
    </location>
    <ligand>
        <name>substrate</name>
    </ligand>
</feature>
<proteinExistence type="inferred from homology"/>
<dbReference type="GO" id="GO:0019143">
    <property type="term" value="F:3-deoxy-manno-octulosonate-8-phosphatase activity"/>
    <property type="evidence" value="ECO:0007669"/>
    <property type="project" value="UniProtKB-EC"/>
</dbReference>
<dbReference type="AlphaFoldDB" id="A0A846QPT3"/>
<dbReference type="InterPro" id="IPR023214">
    <property type="entry name" value="HAD_sf"/>
</dbReference>
<accession>A0A846QPT3</accession>
<protein>
    <submittedName>
        <fullName evidence="8">3-deoxy-D-manno-octulosonate 8-phosphate phosphatase (KDO 8-P phosphatase)</fullName>
        <ecNumber evidence="8">3.1.3.45</ecNumber>
    </submittedName>
</protein>
<dbReference type="FunFam" id="3.40.50.1000:FF:000029">
    <property type="entry name" value="3-deoxy-D-manno-octulosonate 8-phosphate phosphatase KdsC"/>
    <property type="match status" value="1"/>
</dbReference>
<evidence type="ECO:0000256" key="1">
    <source>
        <dbReference type="ARBA" id="ARBA00001946"/>
    </source>
</evidence>
<dbReference type="SFLD" id="SFLDG01138">
    <property type="entry name" value="C1.6.2:_Deoxy-d-mannose-octulo"/>
    <property type="match status" value="1"/>
</dbReference>
<name>A0A846QPT3_9BACT</name>
<keyword evidence="9" id="KW-1185">Reference proteome</keyword>
<dbReference type="SUPFAM" id="SSF56784">
    <property type="entry name" value="HAD-like"/>
    <property type="match status" value="1"/>
</dbReference>
<dbReference type="PIRSF" id="PIRSF006118">
    <property type="entry name" value="KDO8-P_Ptase"/>
    <property type="match status" value="1"/>
</dbReference>
<comment type="caution">
    <text evidence="8">The sequence shown here is derived from an EMBL/GenBank/DDBJ whole genome shotgun (WGS) entry which is preliminary data.</text>
</comment>
<dbReference type="PANTHER" id="PTHR21485">
    <property type="entry name" value="HAD SUPERFAMILY MEMBERS CMAS AND KDSC"/>
    <property type="match status" value="1"/>
</dbReference>
<organism evidence="8 9">
    <name type="scientific">Desulfobaculum xiamenense</name>
    <dbReference type="NCBI Taxonomy" id="995050"/>
    <lineage>
        <taxon>Bacteria</taxon>
        <taxon>Pseudomonadati</taxon>
        <taxon>Thermodesulfobacteriota</taxon>
        <taxon>Desulfovibrionia</taxon>
        <taxon>Desulfovibrionales</taxon>
        <taxon>Desulfovibrionaceae</taxon>
        <taxon>Desulfobaculum</taxon>
    </lineage>
</organism>
<keyword evidence="6 7" id="KW-0460">Magnesium</keyword>
<dbReference type="InterPro" id="IPR010023">
    <property type="entry name" value="KdsC_fam"/>
</dbReference>
<reference evidence="8 9" key="1">
    <citation type="submission" date="2020-03" db="EMBL/GenBank/DDBJ databases">
        <title>Genomic Encyclopedia of Type Strains, Phase IV (KMG-IV): sequencing the most valuable type-strain genomes for metagenomic binning, comparative biology and taxonomic classification.</title>
        <authorList>
            <person name="Goeker M."/>
        </authorList>
    </citation>
    <scope>NUCLEOTIDE SEQUENCE [LARGE SCALE GENOMIC DNA]</scope>
    <source>
        <strain evidence="8 9">DSM 24233</strain>
    </source>
</reference>
<dbReference type="CDD" id="cd01630">
    <property type="entry name" value="HAD_KDO-like"/>
    <property type="match status" value="1"/>
</dbReference>
<keyword evidence="5 8" id="KW-0378">Hydrolase</keyword>
<dbReference type="Gene3D" id="3.40.50.1000">
    <property type="entry name" value="HAD superfamily/HAD-like"/>
    <property type="match status" value="1"/>
</dbReference>
<evidence type="ECO:0000313" key="9">
    <source>
        <dbReference type="Proteomes" id="UP000580856"/>
    </source>
</evidence>
<dbReference type="EC" id="3.1.3.45" evidence="8"/>
<gene>
    <name evidence="8" type="ORF">GGQ74_000349</name>
</gene>
<feature type="binding site" evidence="7">
    <location>
        <position position="113"/>
    </location>
    <ligand>
        <name>Mg(2+)</name>
        <dbReference type="ChEBI" id="CHEBI:18420"/>
    </ligand>
</feature>
<dbReference type="SFLD" id="SFLDG01136">
    <property type="entry name" value="C1.6:_Phosphoserine_Phosphatas"/>
    <property type="match status" value="1"/>
</dbReference>
<evidence type="ECO:0000256" key="6">
    <source>
        <dbReference type="ARBA" id="ARBA00022842"/>
    </source>
</evidence>
<comment type="similarity">
    <text evidence="2">Belongs to the KdsC family.</text>
</comment>
<evidence type="ECO:0000256" key="3">
    <source>
        <dbReference type="ARBA" id="ARBA00011881"/>
    </source>
</evidence>
<dbReference type="EMBL" id="JAATJA010000001">
    <property type="protein sequence ID" value="NJB66709.1"/>
    <property type="molecule type" value="Genomic_DNA"/>
</dbReference>
<evidence type="ECO:0000313" key="8">
    <source>
        <dbReference type="EMBL" id="NJB66709.1"/>
    </source>
</evidence>
<dbReference type="GO" id="GO:0008781">
    <property type="term" value="F:N-acylneuraminate cytidylyltransferase activity"/>
    <property type="evidence" value="ECO:0007669"/>
    <property type="project" value="TreeGrafter"/>
</dbReference>
<dbReference type="InterPro" id="IPR050793">
    <property type="entry name" value="CMP-NeuNAc_synthase"/>
</dbReference>
<evidence type="ECO:0000256" key="2">
    <source>
        <dbReference type="ARBA" id="ARBA00005893"/>
    </source>
</evidence>
<sequence length="178" mass="19102">MSASEAAIAAARQVRVLVLDVDGVLTDGGLYYDAAGDVSKRFNVQDGLGIKLAQAAGLVVAVITGLKSKAVEKRVRELGIKDYHAGHTAKIPLLQQICDAHGVQMSQVAYLGDDWVDAGPLRSVGLPMAVCNAQPEIRDMAAWVSTVPGGHGAVRECIRFILEAQDKLGILWEEWKIR</sequence>
<evidence type="ECO:0000256" key="4">
    <source>
        <dbReference type="ARBA" id="ARBA00022723"/>
    </source>
</evidence>
<comment type="cofactor">
    <cofactor evidence="1 7">
        <name>Mg(2+)</name>
        <dbReference type="ChEBI" id="CHEBI:18420"/>
    </cofactor>
</comment>
<keyword evidence="4 7" id="KW-0479">Metal-binding</keyword>
<dbReference type="NCBIfam" id="TIGR01670">
    <property type="entry name" value="KdsC-phosphatas"/>
    <property type="match status" value="1"/>
</dbReference>
<dbReference type="SFLD" id="SFLDS00003">
    <property type="entry name" value="Haloacid_Dehalogenase"/>
    <property type="match status" value="1"/>
</dbReference>
<comment type="subunit">
    <text evidence="3">Homotetramer.</text>
</comment>
<dbReference type="Proteomes" id="UP000580856">
    <property type="component" value="Unassembled WGS sequence"/>
</dbReference>
<dbReference type="GO" id="GO:0046872">
    <property type="term" value="F:metal ion binding"/>
    <property type="evidence" value="ECO:0007669"/>
    <property type="project" value="UniProtKB-KW"/>
</dbReference>
<feature type="binding site" evidence="7">
    <location>
        <position position="20"/>
    </location>
    <ligand>
        <name>Mg(2+)</name>
        <dbReference type="ChEBI" id="CHEBI:18420"/>
    </ligand>
</feature>
<dbReference type="RefSeq" id="WP_167939825.1">
    <property type="nucleotide sequence ID" value="NZ_JAATJA010000001.1"/>
</dbReference>
<dbReference type="PANTHER" id="PTHR21485:SF3">
    <property type="entry name" value="N-ACYLNEURAMINATE CYTIDYLYLTRANSFERASE"/>
    <property type="match status" value="1"/>
</dbReference>
<evidence type="ECO:0000256" key="5">
    <source>
        <dbReference type="ARBA" id="ARBA00022801"/>
    </source>
</evidence>
<dbReference type="InterPro" id="IPR036412">
    <property type="entry name" value="HAD-like_sf"/>
</dbReference>